<evidence type="ECO:0000313" key="2">
    <source>
        <dbReference type="Proteomes" id="UP000189580"/>
    </source>
</evidence>
<dbReference type="InterPro" id="IPR043198">
    <property type="entry name" value="Cyclin/Ssn8"/>
</dbReference>
<dbReference type="InterPro" id="IPR036915">
    <property type="entry name" value="Cyclin-like_sf"/>
</dbReference>
<dbReference type="AlphaFoldDB" id="A0A167EH69"/>
<dbReference type="KEGG" id="slb:AWJ20_5035"/>
<dbReference type="PANTHER" id="PTHR10026">
    <property type="entry name" value="CYCLIN"/>
    <property type="match status" value="1"/>
</dbReference>
<dbReference type="RefSeq" id="XP_018736556.1">
    <property type="nucleotide sequence ID" value="XM_018882150.1"/>
</dbReference>
<gene>
    <name evidence="1" type="primary">CTK2</name>
    <name evidence="1" type="ORF">AWJ20_5035</name>
</gene>
<dbReference type="GO" id="GO:0006357">
    <property type="term" value="P:regulation of transcription by RNA polymerase II"/>
    <property type="evidence" value="ECO:0007669"/>
    <property type="project" value="InterPro"/>
</dbReference>
<dbReference type="SUPFAM" id="SSF47954">
    <property type="entry name" value="Cyclin-like"/>
    <property type="match status" value="2"/>
</dbReference>
<keyword evidence="2" id="KW-1185">Reference proteome</keyword>
<reference evidence="1 2" key="1">
    <citation type="submission" date="2016-02" db="EMBL/GenBank/DDBJ databases">
        <title>Complete genome sequence and transcriptome regulation of the pentose utilising yeast Sugiyamaella lignohabitans.</title>
        <authorList>
            <person name="Bellasio M."/>
            <person name="Peymann A."/>
            <person name="Valli M."/>
            <person name="Sipitzky M."/>
            <person name="Graf A."/>
            <person name="Sauer M."/>
            <person name="Marx H."/>
            <person name="Mattanovich D."/>
        </authorList>
    </citation>
    <scope>NUCLEOTIDE SEQUENCE [LARGE SCALE GENOMIC DNA]</scope>
    <source>
        <strain evidence="1 2">CBS 10342</strain>
    </source>
</reference>
<protein>
    <submittedName>
        <fullName evidence="1">Ctk2p</fullName>
    </submittedName>
</protein>
<accession>A0A167EH69</accession>
<dbReference type="Gene3D" id="1.10.472.10">
    <property type="entry name" value="Cyclin-like"/>
    <property type="match status" value="2"/>
</dbReference>
<dbReference type="OrthoDB" id="4951845at2759"/>
<dbReference type="Proteomes" id="UP000189580">
    <property type="component" value="Chromosome d"/>
</dbReference>
<dbReference type="CDD" id="cd20546">
    <property type="entry name" value="CYCLIN_SpCG1C_ScCTK2-like_rpt2"/>
    <property type="match status" value="1"/>
</dbReference>
<organism evidence="1 2">
    <name type="scientific">Sugiyamaella lignohabitans</name>
    <dbReference type="NCBI Taxonomy" id="796027"/>
    <lineage>
        <taxon>Eukaryota</taxon>
        <taxon>Fungi</taxon>
        <taxon>Dikarya</taxon>
        <taxon>Ascomycota</taxon>
        <taxon>Saccharomycotina</taxon>
        <taxon>Dipodascomycetes</taxon>
        <taxon>Dipodascales</taxon>
        <taxon>Trichomonascaceae</taxon>
        <taxon>Sugiyamaella</taxon>
    </lineage>
</organism>
<dbReference type="GeneID" id="30037233"/>
<proteinExistence type="predicted"/>
<dbReference type="GO" id="GO:0016538">
    <property type="term" value="F:cyclin-dependent protein serine/threonine kinase regulator activity"/>
    <property type="evidence" value="ECO:0007669"/>
    <property type="project" value="InterPro"/>
</dbReference>
<sequence>MHLLQRTMLYNPVSKFPMHETVVACILVSCKAVDTPKRVREIISTAHKLKSNQPGFVPLTPSQVDEIKMSVISLERQILETVGFDFRIRIPHQYIVKLCKTLGVSDIMVGKISWVVATDSFMTDAPMKYPAHTIALSCIILSAKLKELKSIFPIDSDKLLSPRRVVNQCLTDILDFYINYLQTSQLRALSSSPEFNLSLLSVPTFMNIRMAISRELSKIRAPEPDPATFNGLQIRDPKESDIGTVRYVLNWELEHVKGELIS</sequence>
<evidence type="ECO:0000313" key="1">
    <source>
        <dbReference type="EMBL" id="ANB14079.1"/>
    </source>
</evidence>
<dbReference type="EMBL" id="CP014502">
    <property type="protein sequence ID" value="ANB14079.1"/>
    <property type="molecule type" value="Genomic_DNA"/>
</dbReference>
<name>A0A167EH69_9ASCO</name>